<comment type="caution">
    <text evidence="1">The sequence shown here is derived from an EMBL/GenBank/DDBJ whole genome shotgun (WGS) entry which is preliminary data.</text>
</comment>
<protein>
    <submittedName>
        <fullName evidence="1">Uncharacterized protein</fullName>
    </submittedName>
</protein>
<gene>
    <name evidence="1" type="ORF">CEXT_65921</name>
</gene>
<organism evidence="1 2">
    <name type="scientific">Caerostris extrusa</name>
    <name type="common">Bark spider</name>
    <name type="synonym">Caerostris bankana</name>
    <dbReference type="NCBI Taxonomy" id="172846"/>
    <lineage>
        <taxon>Eukaryota</taxon>
        <taxon>Metazoa</taxon>
        <taxon>Ecdysozoa</taxon>
        <taxon>Arthropoda</taxon>
        <taxon>Chelicerata</taxon>
        <taxon>Arachnida</taxon>
        <taxon>Araneae</taxon>
        <taxon>Araneomorphae</taxon>
        <taxon>Entelegynae</taxon>
        <taxon>Araneoidea</taxon>
        <taxon>Araneidae</taxon>
        <taxon>Caerostris</taxon>
    </lineage>
</organism>
<proteinExistence type="predicted"/>
<accession>A0AAV4TEE7</accession>
<evidence type="ECO:0000313" key="1">
    <source>
        <dbReference type="EMBL" id="GIY44655.1"/>
    </source>
</evidence>
<sequence>MIYYDILPDGNFTGNVGKVQEPTKVAPIRTFHELSRAVQSGDHKLYAMESQIPFLLDSLEDDLKAHSEEW</sequence>
<name>A0AAV4TEE7_CAEEX</name>
<reference evidence="1 2" key="1">
    <citation type="submission" date="2021-06" db="EMBL/GenBank/DDBJ databases">
        <title>Caerostris extrusa draft genome.</title>
        <authorList>
            <person name="Kono N."/>
            <person name="Arakawa K."/>
        </authorList>
    </citation>
    <scope>NUCLEOTIDE SEQUENCE [LARGE SCALE GENOMIC DNA]</scope>
</reference>
<evidence type="ECO:0000313" key="2">
    <source>
        <dbReference type="Proteomes" id="UP001054945"/>
    </source>
</evidence>
<dbReference type="EMBL" id="BPLR01011174">
    <property type="protein sequence ID" value="GIY44655.1"/>
    <property type="molecule type" value="Genomic_DNA"/>
</dbReference>
<dbReference type="AlphaFoldDB" id="A0AAV4TEE7"/>
<dbReference type="Proteomes" id="UP001054945">
    <property type="component" value="Unassembled WGS sequence"/>
</dbReference>
<keyword evidence="2" id="KW-1185">Reference proteome</keyword>